<accession>A0A1J1IGF0</accession>
<feature type="compositionally biased region" description="Basic residues" evidence="1">
    <location>
        <begin position="263"/>
        <end position="281"/>
    </location>
</feature>
<feature type="region of interest" description="Disordered" evidence="1">
    <location>
        <begin position="263"/>
        <end position="286"/>
    </location>
</feature>
<evidence type="ECO:0000256" key="2">
    <source>
        <dbReference type="SAM" id="SignalP"/>
    </source>
</evidence>
<dbReference type="Proteomes" id="UP000183832">
    <property type="component" value="Unassembled WGS sequence"/>
</dbReference>
<proteinExistence type="predicted"/>
<feature type="chain" id="PRO_5012385056" evidence="2">
    <location>
        <begin position="20"/>
        <end position="488"/>
    </location>
</feature>
<keyword evidence="4" id="KW-1185">Reference proteome</keyword>
<dbReference type="EMBL" id="CVRI01000047">
    <property type="protein sequence ID" value="CRK97529.1"/>
    <property type="molecule type" value="Genomic_DNA"/>
</dbReference>
<dbReference type="OrthoDB" id="7789734at2759"/>
<gene>
    <name evidence="3" type="ORF">CLUMA_CG010917</name>
</gene>
<evidence type="ECO:0000256" key="1">
    <source>
        <dbReference type="SAM" id="MobiDB-lite"/>
    </source>
</evidence>
<protein>
    <submittedName>
        <fullName evidence="3">CLUMA_CG010917, isoform B</fullName>
    </submittedName>
</protein>
<evidence type="ECO:0000313" key="3">
    <source>
        <dbReference type="EMBL" id="CRK97529.1"/>
    </source>
</evidence>
<feature type="signal peptide" evidence="2">
    <location>
        <begin position="1"/>
        <end position="19"/>
    </location>
</feature>
<dbReference type="AlphaFoldDB" id="A0A1J1IGF0"/>
<organism evidence="3 4">
    <name type="scientific">Clunio marinus</name>
    <dbReference type="NCBI Taxonomy" id="568069"/>
    <lineage>
        <taxon>Eukaryota</taxon>
        <taxon>Metazoa</taxon>
        <taxon>Ecdysozoa</taxon>
        <taxon>Arthropoda</taxon>
        <taxon>Hexapoda</taxon>
        <taxon>Insecta</taxon>
        <taxon>Pterygota</taxon>
        <taxon>Neoptera</taxon>
        <taxon>Endopterygota</taxon>
        <taxon>Diptera</taxon>
        <taxon>Nematocera</taxon>
        <taxon>Chironomoidea</taxon>
        <taxon>Chironomidae</taxon>
        <taxon>Clunio</taxon>
    </lineage>
</organism>
<keyword evidence="2" id="KW-0732">Signal</keyword>
<name>A0A1J1IGF0_9DIPT</name>
<reference evidence="3 4" key="1">
    <citation type="submission" date="2015-04" db="EMBL/GenBank/DDBJ databases">
        <authorList>
            <person name="Syromyatnikov M.Y."/>
            <person name="Popov V.N."/>
        </authorList>
    </citation>
    <scope>NUCLEOTIDE SEQUENCE [LARGE SCALE GENOMIC DNA]</scope>
</reference>
<evidence type="ECO:0000313" key="4">
    <source>
        <dbReference type="Proteomes" id="UP000183832"/>
    </source>
</evidence>
<sequence length="488" mass="56041">MKIFPTLFMILSITYGLNAFSSARYAKPGESCPDRIFADPGPRQIHYIYHGETCDCPKFHDVVVEKPVDRVKTGTQVHEYGIQMQPNKMEEKVNRYIFDVRVETPVDKARDRPQSFNYQIVAPVKPAEKEPVRYIFDSRVEEPIKPCKEKPWQGLVAQVDRVLMPARDCNNPHHTPQTCNCGCRDPSHTPQTCTCGSNDYTLPIVYNYNHEESSIKVKRDAKSSLRDKLKIHDRNRKTPKMGPLKALTSKGLKLWEENLKPKLKSKTKSRSLMRHPRRKRGNGSPCGYSYHSCDPKKHNKDGCPLCYRCNCEPIDKQEAGQKFSPYDFKVPYKLVKHDESPGTAPTFQEFDDEQPSYTGLKDPEMYKKYIQQLVSKYPEHMSRTMPDLKDQQQDLLKFISELAESDSSPGDVMEGEDVRYKLVDNAMDMYKYYEKAVSKLPKLTPGDGKLFKKRGSVLEVIELDPNDLKGNYKIVNNGEVLGNISESH</sequence>